<evidence type="ECO:0000259" key="1">
    <source>
        <dbReference type="Pfam" id="PF13349"/>
    </source>
</evidence>
<dbReference type="EMBL" id="AEBR01000076">
    <property type="protein sequence ID" value="EFM82127.1"/>
    <property type="molecule type" value="Genomic_DNA"/>
</dbReference>
<name>A0A125W499_ENTFL</name>
<sequence length="341" mass="37110">MKKTTGILLSIAVLAMLIGGSGAVYYYKQAEKSVTPLKESYTLKNKQAGEELHLSLKGKGPYTIYKTDSNKMGLRSPNNAFYSKAEGTLNVKEEKNKITATINTTRTQNQPELSFFNIGIFSDFTPNVSVQIPNNVKKLVIDGSTHSPVSLNAFNVDELTTNLPNSYVSLSGVKAKKMTLNSSDGIYLSADTSAKKATVETTDGDITLDSAYFDEIKNTTISGDIRVQNARGNIQATTTDGDISVYDFKGEANFSSENGDFSLDMPAVPKKLTVALVHGDIYVNSGEILRNISIKGESKLGDVQLLNKERTSYKNGRADTEFNLSSEFGDITVDTPDDDNQ</sequence>
<dbReference type="HOGENOM" id="CLU_808315_0_0_9"/>
<evidence type="ECO:0000313" key="3">
    <source>
        <dbReference type="Proteomes" id="UP000004846"/>
    </source>
</evidence>
<comment type="caution">
    <text evidence="2">The sequence shown here is derived from an EMBL/GenBank/DDBJ whole genome shotgun (WGS) entry which is preliminary data.</text>
</comment>
<protein>
    <recommendedName>
        <fullName evidence="1">DUF4097 domain-containing protein</fullName>
    </recommendedName>
</protein>
<reference evidence="2 3" key="1">
    <citation type="submission" date="2010-07" db="EMBL/GenBank/DDBJ databases">
        <authorList>
            <person name="Sid Ahmed O."/>
        </authorList>
    </citation>
    <scope>NUCLEOTIDE SEQUENCE [LARGE SCALE GENOMIC DNA]</scope>
    <source>
        <strain evidence="2 3">TX4248</strain>
    </source>
</reference>
<evidence type="ECO:0000313" key="2">
    <source>
        <dbReference type="EMBL" id="EFM82127.1"/>
    </source>
</evidence>
<organism evidence="2 3">
    <name type="scientific">Enterococcus faecalis TX4248</name>
    <dbReference type="NCBI Taxonomy" id="749495"/>
    <lineage>
        <taxon>Bacteria</taxon>
        <taxon>Bacillati</taxon>
        <taxon>Bacillota</taxon>
        <taxon>Bacilli</taxon>
        <taxon>Lactobacillales</taxon>
        <taxon>Enterococcaceae</taxon>
        <taxon>Enterococcus</taxon>
    </lineage>
</organism>
<gene>
    <name evidence="2" type="ORF">HMPREF9498_02258</name>
</gene>
<feature type="domain" description="DUF4097" evidence="1">
    <location>
        <begin position="83"/>
        <end position="264"/>
    </location>
</feature>
<dbReference type="Pfam" id="PF13349">
    <property type="entry name" value="DUF4097"/>
    <property type="match status" value="1"/>
</dbReference>
<dbReference type="Proteomes" id="UP000004846">
    <property type="component" value="Unassembled WGS sequence"/>
</dbReference>
<dbReference type="PANTHER" id="PTHR34094">
    <property type="match status" value="1"/>
</dbReference>
<dbReference type="AlphaFoldDB" id="A0A125W499"/>
<dbReference type="InterPro" id="IPR025164">
    <property type="entry name" value="Toastrack_DUF4097"/>
</dbReference>
<dbReference type="RefSeq" id="WP_002364768.1">
    <property type="nucleotide sequence ID" value="NZ_GL454471.1"/>
</dbReference>
<proteinExistence type="predicted"/>
<dbReference type="PANTHER" id="PTHR34094:SF1">
    <property type="entry name" value="PROTEIN FAM185A"/>
    <property type="match status" value="1"/>
</dbReference>
<accession>A0A125W499</accession>